<evidence type="ECO:0000256" key="1">
    <source>
        <dbReference type="ARBA" id="ARBA00004173"/>
    </source>
</evidence>
<dbReference type="GeneID" id="2910103"/>
<accession>A0A1D8N9U5</accession>
<evidence type="ECO:0000256" key="4">
    <source>
        <dbReference type="RuleBase" id="RU368087"/>
    </source>
</evidence>
<dbReference type="EMBL" id="CP017555">
    <property type="protein sequence ID" value="AOW02383.1"/>
    <property type="molecule type" value="Genomic_DNA"/>
</dbReference>
<evidence type="ECO:0000256" key="5">
    <source>
        <dbReference type="SAM" id="Coils"/>
    </source>
</evidence>
<dbReference type="OMA" id="AHEDLYV"/>
<dbReference type="Proteomes" id="UP000256601">
    <property type="component" value="Unassembled WGS sequence"/>
</dbReference>
<feature type="coiled-coil region" evidence="5">
    <location>
        <begin position="51"/>
        <end position="78"/>
    </location>
</feature>
<organism evidence="7 9">
    <name type="scientific">Yarrowia lipolytica</name>
    <name type="common">Candida lipolytica</name>
    <dbReference type="NCBI Taxonomy" id="4952"/>
    <lineage>
        <taxon>Eukaryota</taxon>
        <taxon>Fungi</taxon>
        <taxon>Dikarya</taxon>
        <taxon>Ascomycota</taxon>
        <taxon>Saccharomycotina</taxon>
        <taxon>Dipodascomycetes</taxon>
        <taxon>Dipodascales</taxon>
        <taxon>Dipodascales incertae sedis</taxon>
        <taxon>Yarrowia</taxon>
    </lineage>
</organism>
<keyword evidence="3" id="KW-0496">Mitochondrion</keyword>
<proteinExistence type="inferred from homology"/>
<dbReference type="Pfam" id="PF04568">
    <property type="entry name" value="IATP"/>
    <property type="match status" value="1"/>
</dbReference>
<dbReference type="eggNOG" id="ENOG502SCJG">
    <property type="taxonomic scope" value="Eukaryota"/>
</dbReference>
<comment type="similarity">
    <text evidence="2 4">Belongs to the ATPase inhibitor family.</text>
</comment>
<name>A0A1D8N9U5_YARLL</name>
<dbReference type="Gene3D" id="1.20.5.500">
    <property type="entry name" value="Single helix bin"/>
    <property type="match status" value="1"/>
</dbReference>
<dbReference type="KEGG" id="yli:2910103"/>
<comment type="subcellular location">
    <subcellularLocation>
        <location evidence="1">Mitochondrion</location>
    </subcellularLocation>
</comment>
<dbReference type="VEuPathDB" id="FungiDB:YALI0_C05621g"/>
<evidence type="ECO:0000256" key="2">
    <source>
        <dbReference type="ARBA" id="ARBA00010901"/>
    </source>
</evidence>
<reference evidence="7 9" key="1">
    <citation type="journal article" date="2016" name="PLoS ONE">
        <title>Sequence Assembly of Yarrowia lipolytica Strain W29/CLIB89 Shows Transposable Element Diversity.</title>
        <authorList>
            <person name="Magnan C."/>
            <person name="Yu J."/>
            <person name="Chang I."/>
            <person name="Jahn E."/>
            <person name="Kanomata Y."/>
            <person name="Wu J."/>
            <person name="Zeller M."/>
            <person name="Oakes M."/>
            <person name="Baldi P."/>
            <person name="Sandmeyer S."/>
        </authorList>
    </citation>
    <scope>NUCLEOTIDE SEQUENCE [LARGE SCALE GENOMIC DNA]</scope>
    <source>
        <strain evidence="7">CLIB89</strain>
        <strain evidence="9">CLIB89(W29)</strain>
    </source>
</reference>
<evidence type="ECO:0000313" key="10">
    <source>
        <dbReference type="Proteomes" id="UP000256601"/>
    </source>
</evidence>
<evidence type="ECO:0000313" key="9">
    <source>
        <dbReference type="Proteomes" id="UP000182444"/>
    </source>
</evidence>
<dbReference type="GO" id="GO:0042030">
    <property type="term" value="F:ATPase inhibitor activity"/>
    <property type="evidence" value="ECO:0007669"/>
    <property type="project" value="InterPro"/>
</dbReference>
<feature type="region of interest" description="Disordered" evidence="6">
    <location>
        <begin position="22"/>
        <end position="43"/>
    </location>
</feature>
<dbReference type="VEuPathDB" id="FungiDB:YALI1_C07170g"/>
<dbReference type="InterPro" id="IPR007648">
    <property type="entry name" value="ATPase_inhibitor_mt"/>
</dbReference>
<dbReference type="OrthoDB" id="5532350at2759"/>
<dbReference type="SUPFAM" id="SSF64602">
    <property type="entry name" value="F1 ATPase inhibitor, IF1, C-terminal domain"/>
    <property type="match status" value="1"/>
</dbReference>
<protein>
    <recommendedName>
        <fullName evidence="4">ATPase inhibitor, mitochondrial</fullName>
    </recommendedName>
</protein>
<evidence type="ECO:0000313" key="8">
    <source>
        <dbReference type="EMBL" id="RDW26355.1"/>
    </source>
</evidence>
<evidence type="ECO:0000313" key="7">
    <source>
        <dbReference type="EMBL" id="AOW02383.1"/>
    </source>
</evidence>
<dbReference type="Proteomes" id="UP000182444">
    <property type="component" value="Chromosome 1C"/>
</dbReference>
<comment type="function">
    <text evidence="4">Inhibits the enzyme activity of ATPase.</text>
</comment>
<gene>
    <name evidence="8" type="ORF">B0I71DRAFT_130989</name>
    <name evidence="7" type="ORF">YALI1_C07170g</name>
</gene>
<reference evidence="8 10" key="2">
    <citation type="submission" date="2018-07" db="EMBL/GenBank/DDBJ databases">
        <title>Draft Genome Assemblies for Five Robust Yarrowia lipolytica Strains Exhibiting High Lipid Production and Pentose Sugar Utilization and Sugar Alcohol Secretion from Undetoxified Lignocellulosic Biomass Hydrolysates.</title>
        <authorList>
            <consortium name="DOE Joint Genome Institute"/>
            <person name="Walker C."/>
            <person name="Ryu S."/>
            <person name="Na H."/>
            <person name="Zane M."/>
            <person name="LaButti K."/>
            <person name="Lipzen A."/>
            <person name="Haridas S."/>
            <person name="Barry K."/>
            <person name="Grigoriev I.V."/>
            <person name="Quarterman J."/>
            <person name="Slininger P."/>
            <person name="Dien B."/>
            <person name="Trinh C.T."/>
        </authorList>
    </citation>
    <scope>NUCLEOTIDE SEQUENCE [LARGE SCALE GENOMIC DNA]</scope>
    <source>
        <strain evidence="8 10">YB392</strain>
    </source>
</reference>
<dbReference type="EMBL" id="KZ858981">
    <property type="protein sequence ID" value="RDW26355.1"/>
    <property type="molecule type" value="Genomic_DNA"/>
</dbReference>
<evidence type="ECO:0000256" key="3">
    <source>
        <dbReference type="ARBA" id="ARBA00023128"/>
    </source>
</evidence>
<dbReference type="RefSeq" id="XP_501481.1">
    <property type="nucleotide sequence ID" value="XM_501481.1"/>
</dbReference>
<dbReference type="GO" id="GO:0005739">
    <property type="term" value="C:mitochondrion"/>
    <property type="evidence" value="ECO:0007669"/>
    <property type="project" value="UniProtKB-SubCell"/>
</dbReference>
<keyword evidence="5" id="KW-0175">Coiled coil</keyword>
<dbReference type="AlphaFoldDB" id="A0A1D8N9U5"/>
<sequence>MLTRITTATVTRVPRVAARFYSEGSTGSYRGEGSGDSFTKREKAQEDLYVKQQEKEKLDALRKQLNKLKQDTADLEKHLDSKK</sequence>
<evidence type="ECO:0000256" key="6">
    <source>
        <dbReference type="SAM" id="MobiDB-lite"/>
    </source>
</evidence>